<sequence>MSLLSLPCNVRDDIFRRVLLVAHPLYLLQDGDSSMVETFGPEIRVRWRALLYTNRQVLDEASAVLYGSNNFSLVDTTQKQVVLLQSFLNCIGSTNAGLLSHICINFPSQSMRMGDQEESCSG</sequence>
<evidence type="ECO:0000313" key="2">
    <source>
        <dbReference type="Proteomes" id="UP000091956"/>
    </source>
</evidence>
<evidence type="ECO:0000313" key="1">
    <source>
        <dbReference type="EMBL" id="OBT98222.1"/>
    </source>
</evidence>
<reference evidence="2" key="2">
    <citation type="journal article" date="2018" name="Nat. Commun.">
        <title>Extreme sensitivity to ultraviolet light in the fungal pathogen causing white-nose syndrome of bats.</title>
        <authorList>
            <person name="Palmer J.M."/>
            <person name="Drees K.P."/>
            <person name="Foster J.T."/>
            <person name="Lindner D.L."/>
        </authorList>
    </citation>
    <scope>NUCLEOTIDE SEQUENCE [LARGE SCALE GENOMIC DNA]</scope>
    <source>
        <strain evidence="2">UAMH 10579</strain>
    </source>
</reference>
<name>A0A1B8GQW5_9PEZI</name>
<dbReference type="RefSeq" id="XP_018131955.1">
    <property type="nucleotide sequence ID" value="XM_018273315.1"/>
</dbReference>
<dbReference type="AlphaFoldDB" id="A0A1B8GQW5"/>
<accession>A0A1B8GQW5</accession>
<proteinExistence type="predicted"/>
<protein>
    <submittedName>
        <fullName evidence="1">Uncharacterized protein</fullName>
    </submittedName>
</protein>
<keyword evidence="2" id="KW-1185">Reference proteome</keyword>
<dbReference type="EMBL" id="KV460218">
    <property type="protein sequence ID" value="OBT98222.1"/>
    <property type="molecule type" value="Genomic_DNA"/>
</dbReference>
<reference evidence="1 2" key="1">
    <citation type="submission" date="2016-03" db="EMBL/GenBank/DDBJ databases">
        <title>Comparative genomics of Pseudogymnoascus destructans, the fungus causing white-nose syndrome of bats.</title>
        <authorList>
            <person name="Palmer J.M."/>
            <person name="Drees K.P."/>
            <person name="Foster J.T."/>
            <person name="Lindner D.L."/>
        </authorList>
    </citation>
    <scope>NUCLEOTIDE SEQUENCE [LARGE SCALE GENOMIC DNA]</scope>
    <source>
        <strain evidence="1 2">UAMH 10579</strain>
    </source>
</reference>
<dbReference type="GeneID" id="28837219"/>
<organism evidence="1 2">
    <name type="scientific">Pseudogymnoascus verrucosus</name>
    <dbReference type="NCBI Taxonomy" id="342668"/>
    <lineage>
        <taxon>Eukaryota</taxon>
        <taxon>Fungi</taxon>
        <taxon>Dikarya</taxon>
        <taxon>Ascomycota</taxon>
        <taxon>Pezizomycotina</taxon>
        <taxon>Leotiomycetes</taxon>
        <taxon>Thelebolales</taxon>
        <taxon>Thelebolaceae</taxon>
        <taxon>Pseudogymnoascus</taxon>
    </lineage>
</organism>
<dbReference type="Proteomes" id="UP000091956">
    <property type="component" value="Unassembled WGS sequence"/>
</dbReference>
<gene>
    <name evidence="1" type="ORF">VE01_03833</name>
</gene>
<dbReference type="OrthoDB" id="62952at2759"/>